<sequence length="197" mass="22756">MPNQSETSTSPPEKPWIGYLWIWCNNVPRLMREGFFWSVNNILHDEGCLLSETRREFTALGSSYRRHWSLLDWHPDQPAGAPQWEGSLVVSSDRINILANFQVQDLTWENVYCASVHNDDRDSVYDYSALEEDSNYNCFYDNMPMKGFWPWPREEGIVPKFPPLIPGKFFPLRAASHTQTEKSGHQESGNVNGCVIL</sequence>
<dbReference type="AlphaFoldDB" id="A0AAN6UYE6"/>
<dbReference type="Proteomes" id="UP001302676">
    <property type="component" value="Unassembled WGS sequence"/>
</dbReference>
<dbReference type="RefSeq" id="XP_062634146.1">
    <property type="nucleotide sequence ID" value="XM_062778176.1"/>
</dbReference>
<proteinExistence type="predicted"/>
<name>A0AAN6UYE6_9PEZI</name>
<dbReference type="GeneID" id="87814789"/>
<organism evidence="1 2">
    <name type="scientific">Dichotomopilus funicola</name>
    <dbReference type="NCBI Taxonomy" id="1934379"/>
    <lineage>
        <taxon>Eukaryota</taxon>
        <taxon>Fungi</taxon>
        <taxon>Dikarya</taxon>
        <taxon>Ascomycota</taxon>
        <taxon>Pezizomycotina</taxon>
        <taxon>Sordariomycetes</taxon>
        <taxon>Sordariomycetidae</taxon>
        <taxon>Sordariales</taxon>
        <taxon>Chaetomiaceae</taxon>
        <taxon>Dichotomopilus</taxon>
    </lineage>
</organism>
<accession>A0AAN6UYE6</accession>
<evidence type="ECO:0000313" key="1">
    <source>
        <dbReference type="EMBL" id="KAK4140775.1"/>
    </source>
</evidence>
<protein>
    <submittedName>
        <fullName evidence="1">Uncharacterized protein</fullName>
    </submittedName>
</protein>
<reference evidence="1" key="2">
    <citation type="submission" date="2023-05" db="EMBL/GenBank/DDBJ databases">
        <authorList>
            <consortium name="Lawrence Berkeley National Laboratory"/>
            <person name="Steindorff A."/>
            <person name="Hensen N."/>
            <person name="Bonometti L."/>
            <person name="Westerberg I."/>
            <person name="Brannstrom I.O."/>
            <person name="Guillou S."/>
            <person name="Cros-Aarteil S."/>
            <person name="Calhoun S."/>
            <person name="Haridas S."/>
            <person name="Kuo A."/>
            <person name="Mondo S."/>
            <person name="Pangilinan J."/>
            <person name="Riley R."/>
            <person name="Labutti K."/>
            <person name="Andreopoulos B."/>
            <person name="Lipzen A."/>
            <person name="Chen C."/>
            <person name="Yanf M."/>
            <person name="Daum C."/>
            <person name="Ng V."/>
            <person name="Clum A."/>
            <person name="Ohm R."/>
            <person name="Martin F."/>
            <person name="Silar P."/>
            <person name="Natvig D."/>
            <person name="Lalanne C."/>
            <person name="Gautier V."/>
            <person name="Ament-Velasquez S.L."/>
            <person name="Kruys A."/>
            <person name="Hutchinson M.I."/>
            <person name="Powell A.J."/>
            <person name="Barry K."/>
            <person name="Miller A.N."/>
            <person name="Grigoriev I.V."/>
            <person name="Debuchy R."/>
            <person name="Gladieux P."/>
            <person name="Thoren M.H."/>
            <person name="Johannesson H."/>
        </authorList>
    </citation>
    <scope>NUCLEOTIDE SEQUENCE</scope>
    <source>
        <strain evidence="1">CBS 141.50</strain>
    </source>
</reference>
<gene>
    <name evidence="1" type="ORF">C8A04DRAFT_14637</name>
</gene>
<keyword evidence="2" id="KW-1185">Reference proteome</keyword>
<reference evidence="1" key="1">
    <citation type="journal article" date="2023" name="Mol. Phylogenet. Evol.">
        <title>Genome-scale phylogeny and comparative genomics of the fungal order Sordariales.</title>
        <authorList>
            <person name="Hensen N."/>
            <person name="Bonometti L."/>
            <person name="Westerberg I."/>
            <person name="Brannstrom I.O."/>
            <person name="Guillou S."/>
            <person name="Cros-Aarteil S."/>
            <person name="Calhoun S."/>
            <person name="Haridas S."/>
            <person name="Kuo A."/>
            <person name="Mondo S."/>
            <person name="Pangilinan J."/>
            <person name="Riley R."/>
            <person name="LaButti K."/>
            <person name="Andreopoulos B."/>
            <person name="Lipzen A."/>
            <person name="Chen C."/>
            <person name="Yan M."/>
            <person name="Daum C."/>
            <person name="Ng V."/>
            <person name="Clum A."/>
            <person name="Steindorff A."/>
            <person name="Ohm R.A."/>
            <person name="Martin F."/>
            <person name="Silar P."/>
            <person name="Natvig D.O."/>
            <person name="Lalanne C."/>
            <person name="Gautier V."/>
            <person name="Ament-Velasquez S.L."/>
            <person name="Kruys A."/>
            <person name="Hutchinson M.I."/>
            <person name="Powell A.J."/>
            <person name="Barry K."/>
            <person name="Miller A.N."/>
            <person name="Grigoriev I.V."/>
            <person name="Debuchy R."/>
            <person name="Gladieux P."/>
            <person name="Hiltunen Thoren M."/>
            <person name="Johannesson H."/>
        </authorList>
    </citation>
    <scope>NUCLEOTIDE SEQUENCE</scope>
    <source>
        <strain evidence="1">CBS 141.50</strain>
    </source>
</reference>
<comment type="caution">
    <text evidence="1">The sequence shown here is derived from an EMBL/GenBank/DDBJ whole genome shotgun (WGS) entry which is preliminary data.</text>
</comment>
<dbReference type="EMBL" id="MU853623">
    <property type="protein sequence ID" value="KAK4140775.1"/>
    <property type="molecule type" value="Genomic_DNA"/>
</dbReference>
<evidence type="ECO:0000313" key="2">
    <source>
        <dbReference type="Proteomes" id="UP001302676"/>
    </source>
</evidence>